<feature type="transmembrane region" description="Helical" evidence="7">
    <location>
        <begin position="365"/>
        <end position="386"/>
    </location>
</feature>
<keyword evidence="5 7" id="KW-1133">Transmembrane helix</keyword>
<feature type="transmembrane region" description="Helical" evidence="7">
    <location>
        <begin position="274"/>
        <end position="292"/>
    </location>
</feature>
<evidence type="ECO:0000256" key="4">
    <source>
        <dbReference type="ARBA" id="ARBA00022692"/>
    </source>
</evidence>
<dbReference type="InterPro" id="IPR036259">
    <property type="entry name" value="MFS_trans_sf"/>
</dbReference>
<feature type="transmembrane region" description="Helical" evidence="7">
    <location>
        <begin position="304"/>
        <end position="321"/>
    </location>
</feature>
<dbReference type="EMBL" id="DVNK01000030">
    <property type="protein sequence ID" value="HIU46491.1"/>
    <property type="molecule type" value="Genomic_DNA"/>
</dbReference>
<feature type="domain" description="Major facilitator superfamily (MFS) profile" evidence="8">
    <location>
        <begin position="1"/>
        <end position="417"/>
    </location>
</feature>
<evidence type="ECO:0000256" key="3">
    <source>
        <dbReference type="ARBA" id="ARBA00022475"/>
    </source>
</evidence>
<dbReference type="Gene3D" id="1.20.1250.20">
    <property type="entry name" value="MFS general substrate transporter like domains"/>
    <property type="match status" value="1"/>
</dbReference>
<organism evidence="9 10">
    <name type="scientific">Candidatus Fimadaptatus faecigallinarum</name>
    <dbReference type="NCBI Taxonomy" id="2840814"/>
    <lineage>
        <taxon>Bacteria</taxon>
        <taxon>Bacillati</taxon>
        <taxon>Bacillota</taxon>
        <taxon>Clostridia</taxon>
        <taxon>Eubacteriales</taxon>
        <taxon>Candidatus Fimadaptatus</taxon>
    </lineage>
</organism>
<dbReference type="InterPro" id="IPR050171">
    <property type="entry name" value="MFS_Transporters"/>
</dbReference>
<feature type="transmembrane region" description="Helical" evidence="7">
    <location>
        <begin position="238"/>
        <end position="254"/>
    </location>
</feature>
<feature type="transmembrane region" description="Helical" evidence="7">
    <location>
        <begin position="327"/>
        <end position="344"/>
    </location>
</feature>
<dbReference type="GO" id="GO:0022857">
    <property type="term" value="F:transmembrane transporter activity"/>
    <property type="evidence" value="ECO:0007669"/>
    <property type="project" value="InterPro"/>
</dbReference>
<feature type="transmembrane region" description="Helical" evidence="7">
    <location>
        <begin position="47"/>
        <end position="76"/>
    </location>
</feature>
<feature type="transmembrane region" description="Helical" evidence="7">
    <location>
        <begin position="392"/>
        <end position="413"/>
    </location>
</feature>
<keyword evidence="2" id="KW-0813">Transport</keyword>
<dbReference type="Pfam" id="PF07690">
    <property type="entry name" value="MFS_1"/>
    <property type="match status" value="2"/>
</dbReference>
<feature type="transmembrane region" description="Helical" evidence="7">
    <location>
        <begin position="111"/>
        <end position="127"/>
    </location>
</feature>
<gene>
    <name evidence="9" type="ORF">IAC59_04460</name>
</gene>
<dbReference type="PANTHER" id="PTHR23517:SF3">
    <property type="entry name" value="INTEGRAL MEMBRANE TRANSPORT PROTEIN"/>
    <property type="match status" value="1"/>
</dbReference>
<keyword evidence="6 7" id="KW-0472">Membrane</keyword>
<reference evidence="9" key="1">
    <citation type="submission" date="2020-10" db="EMBL/GenBank/DDBJ databases">
        <authorList>
            <person name="Gilroy R."/>
        </authorList>
    </citation>
    <scope>NUCLEOTIDE SEQUENCE</scope>
    <source>
        <strain evidence="9">ChiSxjej2B14-8506</strain>
    </source>
</reference>
<evidence type="ECO:0000259" key="8">
    <source>
        <dbReference type="PROSITE" id="PS50850"/>
    </source>
</evidence>
<dbReference type="Proteomes" id="UP000824123">
    <property type="component" value="Unassembled WGS sequence"/>
</dbReference>
<protein>
    <submittedName>
        <fullName evidence="9">MFS transporter</fullName>
    </submittedName>
</protein>
<dbReference type="SUPFAM" id="SSF103473">
    <property type="entry name" value="MFS general substrate transporter"/>
    <property type="match status" value="1"/>
</dbReference>
<evidence type="ECO:0000256" key="2">
    <source>
        <dbReference type="ARBA" id="ARBA00022448"/>
    </source>
</evidence>
<evidence type="ECO:0000256" key="1">
    <source>
        <dbReference type="ARBA" id="ARBA00004651"/>
    </source>
</evidence>
<keyword evidence="3" id="KW-1003">Cell membrane</keyword>
<proteinExistence type="predicted"/>
<dbReference type="InterPro" id="IPR011701">
    <property type="entry name" value="MFS"/>
</dbReference>
<dbReference type="GO" id="GO:0005886">
    <property type="term" value="C:plasma membrane"/>
    <property type="evidence" value="ECO:0007669"/>
    <property type="project" value="UniProtKB-SubCell"/>
</dbReference>
<dbReference type="PANTHER" id="PTHR23517">
    <property type="entry name" value="RESISTANCE PROTEIN MDTM, PUTATIVE-RELATED-RELATED"/>
    <property type="match status" value="1"/>
</dbReference>
<feature type="transmembrane region" description="Helical" evidence="7">
    <location>
        <begin position="180"/>
        <end position="200"/>
    </location>
</feature>
<evidence type="ECO:0000256" key="7">
    <source>
        <dbReference type="SAM" id="Phobius"/>
    </source>
</evidence>
<feature type="transmembrane region" description="Helical" evidence="7">
    <location>
        <begin position="148"/>
        <end position="168"/>
    </location>
</feature>
<evidence type="ECO:0000313" key="9">
    <source>
        <dbReference type="EMBL" id="HIU46491.1"/>
    </source>
</evidence>
<name>A0A9D1S4E9_9FIRM</name>
<evidence type="ECO:0000256" key="6">
    <source>
        <dbReference type="ARBA" id="ARBA00023136"/>
    </source>
</evidence>
<dbReference type="InterPro" id="IPR020846">
    <property type="entry name" value="MFS_dom"/>
</dbReference>
<dbReference type="AlphaFoldDB" id="A0A9D1S4E9"/>
<keyword evidence="4 7" id="KW-0812">Transmembrane</keyword>
<reference evidence="9" key="2">
    <citation type="journal article" date="2021" name="PeerJ">
        <title>Extensive microbial diversity within the chicken gut microbiome revealed by metagenomics and culture.</title>
        <authorList>
            <person name="Gilroy R."/>
            <person name="Ravi A."/>
            <person name="Getino M."/>
            <person name="Pursley I."/>
            <person name="Horton D.L."/>
            <person name="Alikhan N.F."/>
            <person name="Baker D."/>
            <person name="Gharbi K."/>
            <person name="Hall N."/>
            <person name="Watson M."/>
            <person name="Adriaenssens E.M."/>
            <person name="Foster-Nyarko E."/>
            <person name="Jarju S."/>
            <person name="Secka A."/>
            <person name="Antonio M."/>
            <person name="Oren A."/>
            <person name="Chaudhuri R.R."/>
            <person name="La Ragione R."/>
            <person name="Hildebrand F."/>
            <person name="Pallen M.J."/>
        </authorList>
    </citation>
    <scope>NUCLEOTIDE SEQUENCE</scope>
    <source>
        <strain evidence="9">ChiSxjej2B14-8506</strain>
    </source>
</reference>
<sequence>MQKLKRLLLKNPLIETTVHLRGNERACLWTEPLWGIPYNLYVPFASVYMAALGLSAVEIGTVSTVFFASQMVWALLSGPLTDKLGRRLCTVIFDVLSWSVPALMWMCAQNYWWFFVAALFNGMWRVTENSWGLLLIEEAPEDKLVHMYSISHVAGLVAGFIAPLAYVFVQKYSVVPTMRVLYGITFVMMTAKFLILYFWSHETAIGKRRREEFRNRSIWAHLLDSRHVLMVMLRDRKVMLTIALLACFATIKNVNDSFWALLVQDKLGIAAENLSIFSTIRSLLMLLFYFVVVPKVSLTRFKQPMLLSFLIYLAVQLMMVFMPVGQYWLVVVAVAGEALALSVLNPVTSSLQVVNVDTEERARMLGLFYAMTMLVTSPSGIVAGYLSDMDRALPFVLTAVLCVVAVGLSMAIWRLQVRDNARLSAGA</sequence>
<evidence type="ECO:0000313" key="10">
    <source>
        <dbReference type="Proteomes" id="UP000824123"/>
    </source>
</evidence>
<accession>A0A9D1S4E9</accession>
<dbReference type="PROSITE" id="PS50850">
    <property type="entry name" value="MFS"/>
    <property type="match status" value="1"/>
</dbReference>
<comment type="caution">
    <text evidence="9">The sequence shown here is derived from an EMBL/GenBank/DDBJ whole genome shotgun (WGS) entry which is preliminary data.</text>
</comment>
<comment type="subcellular location">
    <subcellularLocation>
        <location evidence="1">Cell membrane</location>
        <topology evidence="1">Multi-pass membrane protein</topology>
    </subcellularLocation>
</comment>
<evidence type="ECO:0000256" key="5">
    <source>
        <dbReference type="ARBA" id="ARBA00022989"/>
    </source>
</evidence>